<dbReference type="InterPro" id="IPR050640">
    <property type="entry name" value="Bact_2-comp_sensor_kinase"/>
</dbReference>
<evidence type="ECO:0000256" key="9">
    <source>
        <dbReference type="ARBA" id="ARBA00022840"/>
    </source>
</evidence>
<gene>
    <name evidence="16" type="ORF">PNBC_03175</name>
</gene>
<keyword evidence="7" id="KW-0547">Nucleotide-binding</keyword>
<keyword evidence="13" id="KW-1133">Transmembrane helix</keyword>
<evidence type="ECO:0000256" key="8">
    <source>
        <dbReference type="ARBA" id="ARBA00022777"/>
    </source>
</evidence>
<dbReference type="SMART" id="SM00304">
    <property type="entry name" value="HAMP"/>
    <property type="match status" value="1"/>
</dbReference>
<dbReference type="EMBL" id="LSFN01000005">
    <property type="protein sequence ID" value="OAB76430.1"/>
    <property type="molecule type" value="Genomic_DNA"/>
</dbReference>
<dbReference type="GO" id="GO:0005886">
    <property type="term" value="C:plasma membrane"/>
    <property type="evidence" value="ECO:0007669"/>
    <property type="project" value="UniProtKB-SubCell"/>
</dbReference>
<evidence type="ECO:0000256" key="1">
    <source>
        <dbReference type="ARBA" id="ARBA00000085"/>
    </source>
</evidence>
<evidence type="ECO:0000256" key="7">
    <source>
        <dbReference type="ARBA" id="ARBA00022741"/>
    </source>
</evidence>
<evidence type="ECO:0000256" key="6">
    <source>
        <dbReference type="ARBA" id="ARBA00022679"/>
    </source>
</evidence>
<evidence type="ECO:0000313" key="16">
    <source>
        <dbReference type="EMBL" id="OAB76430.1"/>
    </source>
</evidence>
<evidence type="ECO:0000256" key="2">
    <source>
        <dbReference type="ARBA" id="ARBA00004651"/>
    </source>
</evidence>
<proteinExistence type="predicted"/>
<dbReference type="InterPro" id="IPR036890">
    <property type="entry name" value="HATPase_C_sf"/>
</dbReference>
<dbReference type="AlphaFoldDB" id="A0A167FD78"/>
<evidence type="ECO:0000313" key="17">
    <source>
        <dbReference type="Proteomes" id="UP000077134"/>
    </source>
</evidence>
<dbReference type="SMART" id="SM00387">
    <property type="entry name" value="HATPase_c"/>
    <property type="match status" value="1"/>
</dbReference>
<name>A0A167FD78_9BACL</name>
<dbReference type="EC" id="2.7.13.3" evidence="3"/>
<dbReference type="InterPro" id="IPR003660">
    <property type="entry name" value="HAMP_dom"/>
</dbReference>
<dbReference type="Gene3D" id="3.30.450.20">
    <property type="entry name" value="PAS domain"/>
    <property type="match status" value="2"/>
</dbReference>
<accession>A0A167FD78</accession>
<protein>
    <recommendedName>
        <fullName evidence="3">histidine kinase</fullName>
        <ecNumber evidence="3">2.7.13.3</ecNumber>
    </recommendedName>
</protein>
<evidence type="ECO:0000256" key="3">
    <source>
        <dbReference type="ARBA" id="ARBA00012438"/>
    </source>
</evidence>
<keyword evidence="8" id="KW-0418">Kinase</keyword>
<reference evidence="16 17" key="1">
    <citation type="submission" date="2016-02" db="EMBL/GenBank/DDBJ databases">
        <title>Paenibacillus sp. LPB0068, isolated from Crassostrea gigas.</title>
        <authorList>
            <person name="Shin S.-K."/>
            <person name="Yi H."/>
        </authorList>
    </citation>
    <scope>NUCLEOTIDE SEQUENCE [LARGE SCALE GENOMIC DNA]</scope>
    <source>
        <strain evidence="16 17">LPB0068</strain>
    </source>
</reference>
<dbReference type="PROSITE" id="PS50109">
    <property type="entry name" value="HIS_KIN"/>
    <property type="match status" value="1"/>
</dbReference>
<evidence type="ECO:0000256" key="4">
    <source>
        <dbReference type="ARBA" id="ARBA00022475"/>
    </source>
</evidence>
<evidence type="ECO:0000256" key="11">
    <source>
        <dbReference type="ARBA" id="ARBA00023136"/>
    </source>
</evidence>
<dbReference type="InterPro" id="IPR003594">
    <property type="entry name" value="HATPase_dom"/>
</dbReference>
<feature type="domain" description="Histidine kinase" evidence="14">
    <location>
        <begin position="354"/>
        <end position="581"/>
    </location>
</feature>
<evidence type="ECO:0000256" key="13">
    <source>
        <dbReference type="SAM" id="Phobius"/>
    </source>
</evidence>
<dbReference type="Proteomes" id="UP000077134">
    <property type="component" value="Unassembled WGS sequence"/>
</dbReference>
<dbReference type="GO" id="GO:0000155">
    <property type="term" value="F:phosphorelay sensor kinase activity"/>
    <property type="evidence" value="ECO:0007669"/>
    <property type="project" value="InterPro"/>
</dbReference>
<keyword evidence="17" id="KW-1185">Reference proteome</keyword>
<dbReference type="Pfam" id="PF06580">
    <property type="entry name" value="His_kinase"/>
    <property type="match status" value="1"/>
</dbReference>
<feature type="transmembrane region" description="Helical" evidence="13">
    <location>
        <begin position="12"/>
        <end position="34"/>
    </location>
</feature>
<comment type="subcellular location">
    <subcellularLocation>
        <location evidence="2">Cell membrane</location>
        <topology evidence="2">Multi-pass membrane protein</topology>
    </subcellularLocation>
</comment>
<dbReference type="PROSITE" id="PS50885">
    <property type="entry name" value="HAMP"/>
    <property type="match status" value="1"/>
</dbReference>
<evidence type="ECO:0000256" key="12">
    <source>
        <dbReference type="SAM" id="Coils"/>
    </source>
</evidence>
<evidence type="ECO:0000259" key="15">
    <source>
        <dbReference type="PROSITE" id="PS50885"/>
    </source>
</evidence>
<keyword evidence="5" id="KW-0597">Phosphoprotein</keyword>
<keyword evidence="11 13" id="KW-0472">Membrane</keyword>
<keyword evidence="6" id="KW-0808">Transferase</keyword>
<keyword evidence="9" id="KW-0067">ATP-binding</keyword>
<dbReference type="PANTHER" id="PTHR34220:SF7">
    <property type="entry name" value="SENSOR HISTIDINE KINASE YPDA"/>
    <property type="match status" value="1"/>
</dbReference>
<sequence length="583" mass="67695">MRKRLPFISIKSKILIICLTVIIVPILVMTALSYSSSQNLLERKYTELLMDIAKQTNVRIDEYFKEVEKISLVTSFGMNSNMNDSSEKNYPIQEFLRDDSEENKNEVYGMMMNYVMMKDQEISIYLYNLNGGQDLIVGADQPYDYTYRPTTEEWFHYFQVSTSKMMILDTHIDRQTKNNTLAISHIRKILDTDSGTLLGFMVVSIDLHVIDIASNRLQESLRKRFTIVDESDNIIYNADFSLIGQKFSDTLRPSKSDQIIVDSQFARQRWTTFLYMPRHELSAEGNILRHNMYLLATLMLLFLVIVSIFLSSVITHPIKKLMRNILLVEKGQFDQVEEIRSRDEIGHLSTRFQRMSHELKRLVERIQQEEKDKASAEIRALQSQINPHFLYNTLGSVKWIASMQQADKIVEMTDALIKMLFYATRSEGALVTVREELDNLYNYMTIQKVRYYNRIQLVIEADEEVLHYRMPKLILQPMVENAIFHGLALKEEGGVVTVKVERSSSDVMIEVHDNGVGMDEETIRTIKASLAQEKDGIEPENIGLYNVTRRLKLHYGERHGLTFESESEIGTTFRMVLPNMNDD</sequence>
<feature type="transmembrane region" description="Helical" evidence="13">
    <location>
        <begin position="292"/>
        <end position="314"/>
    </location>
</feature>
<dbReference type="SUPFAM" id="SSF158472">
    <property type="entry name" value="HAMP domain-like"/>
    <property type="match status" value="1"/>
</dbReference>
<keyword evidence="12" id="KW-0175">Coiled coil</keyword>
<feature type="domain" description="HAMP" evidence="15">
    <location>
        <begin position="312"/>
        <end position="364"/>
    </location>
</feature>
<dbReference type="Gene3D" id="3.30.565.10">
    <property type="entry name" value="Histidine kinase-like ATPase, C-terminal domain"/>
    <property type="match status" value="1"/>
</dbReference>
<dbReference type="PANTHER" id="PTHR34220">
    <property type="entry name" value="SENSOR HISTIDINE KINASE YPDA"/>
    <property type="match status" value="1"/>
</dbReference>
<organism evidence="16 17">
    <name type="scientific">Paenibacillus crassostreae</name>
    <dbReference type="NCBI Taxonomy" id="1763538"/>
    <lineage>
        <taxon>Bacteria</taxon>
        <taxon>Bacillati</taxon>
        <taxon>Bacillota</taxon>
        <taxon>Bacilli</taxon>
        <taxon>Bacillales</taxon>
        <taxon>Paenibacillaceae</taxon>
        <taxon>Paenibacillus</taxon>
    </lineage>
</organism>
<comment type="catalytic activity">
    <reaction evidence="1">
        <text>ATP + protein L-histidine = ADP + protein N-phospho-L-histidine.</text>
        <dbReference type="EC" id="2.7.13.3"/>
    </reaction>
</comment>
<dbReference type="CDD" id="cd06225">
    <property type="entry name" value="HAMP"/>
    <property type="match status" value="1"/>
</dbReference>
<evidence type="ECO:0000256" key="5">
    <source>
        <dbReference type="ARBA" id="ARBA00022553"/>
    </source>
</evidence>
<dbReference type="KEGG" id="pcx:LPB68_00355"/>
<dbReference type="GO" id="GO:0005524">
    <property type="term" value="F:ATP binding"/>
    <property type="evidence" value="ECO:0007669"/>
    <property type="project" value="UniProtKB-KW"/>
</dbReference>
<keyword evidence="4" id="KW-1003">Cell membrane</keyword>
<dbReference type="RefSeq" id="WP_068655138.1">
    <property type="nucleotide sequence ID" value="NZ_CP017770.1"/>
</dbReference>
<evidence type="ECO:0000259" key="14">
    <source>
        <dbReference type="PROSITE" id="PS50109"/>
    </source>
</evidence>
<comment type="caution">
    <text evidence="16">The sequence shown here is derived from an EMBL/GenBank/DDBJ whole genome shotgun (WGS) entry which is preliminary data.</text>
</comment>
<dbReference type="Pfam" id="PF02518">
    <property type="entry name" value="HATPase_c"/>
    <property type="match status" value="1"/>
</dbReference>
<dbReference type="CDD" id="cd18773">
    <property type="entry name" value="PDC1_HK_sensor"/>
    <property type="match status" value="1"/>
</dbReference>
<dbReference type="SUPFAM" id="SSF55874">
    <property type="entry name" value="ATPase domain of HSP90 chaperone/DNA topoisomerase II/histidine kinase"/>
    <property type="match status" value="1"/>
</dbReference>
<dbReference type="Pfam" id="PF00672">
    <property type="entry name" value="HAMP"/>
    <property type="match status" value="1"/>
</dbReference>
<keyword evidence="13" id="KW-0812">Transmembrane</keyword>
<dbReference type="STRING" id="1763538.LPB68_00355"/>
<feature type="coiled-coil region" evidence="12">
    <location>
        <begin position="352"/>
        <end position="384"/>
    </location>
</feature>
<dbReference type="Gene3D" id="6.10.340.10">
    <property type="match status" value="1"/>
</dbReference>
<keyword evidence="10" id="KW-0902">Two-component regulatory system</keyword>
<dbReference type="InterPro" id="IPR010559">
    <property type="entry name" value="Sig_transdc_His_kin_internal"/>
</dbReference>
<evidence type="ECO:0000256" key="10">
    <source>
        <dbReference type="ARBA" id="ARBA00023012"/>
    </source>
</evidence>
<dbReference type="OrthoDB" id="9776552at2"/>
<dbReference type="InterPro" id="IPR005467">
    <property type="entry name" value="His_kinase_dom"/>
</dbReference>